<feature type="region of interest" description="Disordered" evidence="2">
    <location>
        <begin position="40"/>
        <end position="81"/>
    </location>
</feature>
<dbReference type="Gene3D" id="1.10.287.110">
    <property type="entry name" value="DnaJ domain"/>
    <property type="match status" value="1"/>
</dbReference>
<feature type="compositionally biased region" description="Low complexity" evidence="2">
    <location>
        <begin position="881"/>
        <end position="900"/>
    </location>
</feature>
<feature type="region of interest" description="Disordered" evidence="2">
    <location>
        <begin position="879"/>
        <end position="909"/>
    </location>
</feature>
<evidence type="ECO:0000256" key="1">
    <source>
        <dbReference type="SAM" id="Coils"/>
    </source>
</evidence>
<dbReference type="Pfam" id="PF00226">
    <property type="entry name" value="DnaJ"/>
    <property type="match status" value="1"/>
</dbReference>
<dbReference type="PANTHER" id="PTHR44665">
    <property type="entry name" value="DNAJ HOMOLOG SUBFAMILY C MEMBER 14"/>
    <property type="match status" value="1"/>
</dbReference>
<feature type="region of interest" description="Disordered" evidence="2">
    <location>
        <begin position="303"/>
        <end position="374"/>
    </location>
</feature>
<feature type="compositionally biased region" description="Polar residues" evidence="2">
    <location>
        <begin position="1216"/>
        <end position="1233"/>
    </location>
</feature>
<reference evidence="4" key="1">
    <citation type="journal article" date="2014" name="BMC Genomics">
        <title>Characterizing the developmental transcriptome of the oriental fruit fly, Bactrocera dorsalis (Diptera: Tephritidae) through comparative genomic analysis with Drosophila melanogaster utilizing modENCODE datasets.</title>
        <authorList>
            <person name="Geib S.M."/>
            <person name="Calla B."/>
            <person name="Hall B."/>
            <person name="Hou S."/>
            <person name="Manoukis N.C."/>
        </authorList>
    </citation>
    <scope>NUCLEOTIDE SEQUENCE</scope>
    <source>
        <strain evidence="4">Punador</strain>
    </source>
</reference>
<feature type="region of interest" description="Disordered" evidence="2">
    <location>
        <begin position="1276"/>
        <end position="1328"/>
    </location>
</feature>
<dbReference type="OrthoDB" id="372487at2759"/>
<feature type="region of interest" description="Disordered" evidence="2">
    <location>
        <begin position="389"/>
        <end position="561"/>
    </location>
</feature>
<feature type="compositionally biased region" description="Polar residues" evidence="2">
    <location>
        <begin position="1276"/>
        <end position="1296"/>
    </location>
</feature>
<feature type="region of interest" description="Disordered" evidence="2">
    <location>
        <begin position="1214"/>
        <end position="1249"/>
    </location>
</feature>
<feature type="region of interest" description="Disordered" evidence="2">
    <location>
        <begin position="1052"/>
        <end position="1148"/>
    </location>
</feature>
<dbReference type="PANTHER" id="PTHR44665:SF1">
    <property type="entry name" value="DNAJ HOMOLOG SUBFAMILY C MEMBER 14"/>
    <property type="match status" value="1"/>
</dbReference>
<dbReference type="PRINTS" id="PR00625">
    <property type="entry name" value="JDOMAIN"/>
</dbReference>
<dbReference type="SUPFAM" id="SSF46565">
    <property type="entry name" value="Chaperone J-domain"/>
    <property type="match status" value="1"/>
</dbReference>
<dbReference type="CDD" id="cd06257">
    <property type="entry name" value="DnaJ"/>
    <property type="match status" value="1"/>
</dbReference>
<evidence type="ECO:0000259" key="3">
    <source>
        <dbReference type="PROSITE" id="PS50076"/>
    </source>
</evidence>
<organism evidence="4">
    <name type="scientific">Bactrocera dorsalis</name>
    <name type="common">Oriental fruit fly</name>
    <name type="synonym">Dacus dorsalis</name>
    <dbReference type="NCBI Taxonomy" id="27457"/>
    <lineage>
        <taxon>Eukaryota</taxon>
        <taxon>Metazoa</taxon>
        <taxon>Ecdysozoa</taxon>
        <taxon>Arthropoda</taxon>
        <taxon>Hexapoda</taxon>
        <taxon>Insecta</taxon>
        <taxon>Pterygota</taxon>
        <taxon>Neoptera</taxon>
        <taxon>Endopterygota</taxon>
        <taxon>Diptera</taxon>
        <taxon>Brachycera</taxon>
        <taxon>Muscomorpha</taxon>
        <taxon>Tephritoidea</taxon>
        <taxon>Tephritidae</taxon>
        <taxon>Bactrocera</taxon>
        <taxon>Bactrocera</taxon>
    </lineage>
</organism>
<dbReference type="InterPro" id="IPR052317">
    <property type="entry name" value="Viral_replicn-host_int_reg"/>
</dbReference>
<feature type="coiled-coil region" evidence="1">
    <location>
        <begin position="1249"/>
        <end position="1276"/>
    </location>
</feature>
<dbReference type="PROSITE" id="PS50076">
    <property type="entry name" value="DNAJ_2"/>
    <property type="match status" value="1"/>
</dbReference>
<feature type="compositionally biased region" description="Low complexity" evidence="2">
    <location>
        <begin position="450"/>
        <end position="461"/>
    </location>
</feature>
<feature type="compositionally biased region" description="Low complexity" evidence="2">
    <location>
        <begin position="389"/>
        <end position="401"/>
    </location>
</feature>
<feature type="compositionally biased region" description="Low complexity" evidence="2">
    <location>
        <begin position="487"/>
        <end position="501"/>
    </location>
</feature>
<dbReference type="InterPro" id="IPR001623">
    <property type="entry name" value="DnaJ_domain"/>
</dbReference>
<gene>
    <name evidence="4" type="primary">DJC14</name>
</gene>
<feature type="compositionally biased region" description="Low complexity" evidence="2">
    <location>
        <begin position="510"/>
        <end position="520"/>
    </location>
</feature>
<dbReference type="SMART" id="SM00271">
    <property type="entry name" value="DnaJ"/>
    <property type="match status" value="1"/>
</dbReference>
<dbReference type="InterPro" id="IPR036869">
    <property type="entry name" value="J_dom_sf"/>
</dbReference>
<feature type="compositionally biased region" description="Polar residues" evidence="2">
    <location>
        <begin position="361"/>
        <end position="374"/>
    </location>
</feature>
<protein>
    <submittedName>
        <fullName evidence="4">DnaJ-like protein subfamily C member 14</fullName>
    </submittedName>
</protein>
<feature type="compositionally biased region" description="Low complexity" evidence="2">
    <location>
        <begin position="527"/>
        <end position="561"/>
    </location>
</feature>
<feature type="domain" description="J" evidence="3">
    <location>
        <begin position="694"/>
        <end position="758"/>
    </location>
</feature>
<name>A0A034VBZ7_BACDO</name>
<feature type="compositionally biased region" description="Low complexity" evidence="2">
    <location>
        <begin position="40"/>
        <end position="67"/>
    </location>
</feature>
<accession>A0A034VBZ7</accession>
<sequence length="1328" mass="147830">GQPETYSVLPVGHGNFLKVYHCQENAANAALANEANALYHGQSPQQAPQSQYQQQAPPSQYQQPQPAFHIHQSQAQPPTPQYFNSYELFSSNTLMPTPDNQPTLNRPDIKTGTLQVTQHTPIFMVNNHEEPICQQGANTASANMIINNLVHNWSPKVTGAPIQQLPMQSQNALNSETYNTAIEQEITSIGSDQIMSNNNPDVVEESIQFSISSTAIQSQSTPVSGTVPETDTLDNEIRCNSKEALTPTSTISVSISPTNLIAPEVKKRIVAEVKPMRMSYSDVLSKVNNQSDATQLHHNYRQTQAGRCGKNITSDRKGGDMKNSMDNSSGNVGLTRRQISFEDETGVRSSKKSPTHENKENLQQFQNGGVSKNTKRINQSSITVSANSISNNISSNNNTQNKVGQKGNQKINISETSVNPTGFNKSNNNINKKRNNHRRNEIESNKIEMNSNKNPKSNSFNGDKDFNGYYNVTAKNNENGERASRPNNNGFGSGSNQSNSSTANIRKSNKSSFYNNSNTSPFNVNQSRTRYANANSNSSYSYSSKRSRNTNSSYNNSSAGSTNRNYELAKKFLYTWLEYTIKILTWLFYLIYDIVVLGCSVAYDRLVHAGECCFLYAQQLRKDFKQNSNKPNIWLKSYWRRFDARFQKNSQWAFWRSFCQKKPPEITKESMKSGRLPQTGEEAMYSLLNCKGKDAYSILGVPPDCSQEQIRKHYKKIAVLVHPDKNKQAGAEEAFKVLQRAFELIGEPEKRLAYDQSLAEALHAEKAWTELHDLLSQLQTKITEAANTIRCSTCGLRHPRRITERPHYAARECASCKIRHSAREGDIWAETSLLGLRWRYLALMEGKVYDITEWANCQKGALSHLEPNSHMVQYRIVRGAQQQQQQQQTPQQSSEPSEPSGFNEPSSSNNAKISILQQSRQAEPPKALLPAQSTYKRAGAGGALDTDDFWMPAAETKVKHTVAKELALANAEQRNGKIQSKVIDSTTKGEHTTPNETAKTENPQEQLMQKLLLGNRTALPKTANVSDASDCQAGTQALKSLLGVGLNPATVQQQTNQKGKSDGPQPLKKQLPQPPAGWRSDAQQAQQLPPNRRPHYQAPNRPLQPIFPLQQQQQPPQLAPQPNTLLPYGGAANRLPGQPMPPMPPPPPAHYNNMGGYYPPKMLHPPAYPMQQHTPHPPLPFQMIHPINEKPHPNAVEHVGHARSAFIPLQVLRGNAHQQAQAHVPASPQQPTPHQERQRTVSAVKGAPINTKKANVQALQQNLNKLQIMSEASNTQNLPQNAQQLPEQASTKATNDTKNDGCSAKAEQPRRKRSPRVPKIGARFDNAQ</sequence>
<dbReference type="InterPro" id="IPR032843">
    <property type="entry name" value="Jiv"/>
</dbReference>
<evidence type="ECO:0000256" key="2">
    <source>
        <dbReference type="SAM" id="MobiDB-lite"/>
    </source>
</evidence>
<dbReference type="EMBL" id="GAKP01018136">
    <property type="protein sequence ID" value="JAC40816.1"/>
    <property type="molecule type" value="Transcribed_RNA"/>
</dbReference>
<feature type="compositionally biased region" description="Pro residues" evidence="2">
    <location>
        <begin position="1138"/>
        <end position="1148"/>
    </location>
</feature>
<keyword evidence="1" id="KW-0175">Coiled coil</keyword>
<feature type="compositionally biased region" description="Low complexity" evidence="2">
    <location>
        <begin position="1103"/>
        <end position="1127"/>
    </location>
</feature>
<feature type="compositionally biased region" description="Polar residues" evidence="2">
    <location>
        <begin position="402"/>
        <end position="423"/>
    </location>
</feature>
<feature type="region of interest" description="Disordered" evidence="2">
    <location>
        <begin position="985"/>
        <end position="1004"/>
    </location>
</feature>
<feature type="compositionally biased region" description="Polar residues" evidence="2">
    <location>
        <begin position="994"/>
        <end position="1004"/>
    </location>
</feature>
<proteinExistence type="predicted"/>
<feature type="non-terminal residue" evidence="4">
    <location>
        <position position="1"/>
    </location>
</feature>
<dbReference type="Pfam" id="PF14901">
    <property type="entry name" value="Jiv90"/>
    <property type="match status" value="1"/>
</dbReference>
<feature type="compositionally biased region" description="Polar residues" evidence="2">
    <location>
        <begin position="71"/>
        <end position="81"/>
    </location>
</feature>
<evidence type="ECO:0000313" key="4">
    <source>
        <dbReference type="EMBL" id="JAC40816.1"/>
    </source>
</evidence>